<evidence type="ECO:0000256" key="1">
    <source>
        <dbReference type="ARBA" id="ARBA00022729"/>
    </source>
</evidence>
<feature type="repeat" description="TPR" evidence="3">
    <location>
        <begin position="204"/>
        <end position="237"/>
    </location>
</feature>
<dbReference type="InterPro" id="IPR032519">
    <property type="entry name" value="YbgF_tri"/>
</dbReference>
<feature type="domain" description="YbgF trimerisation" evidence="6">
    <location>
        <begin position="42"/>
        <end position="114"/>
    </location>
</feature>
<keyword evidence="2" id="KW-0132">Cell division</keyword>
<dbReference type="HAMAP" id="MF_02066">
    <property type="entry name" value="CpoB"/>
    <property type="match status" value="1"/>
</dbReference>
<comment type="function">
    <text evidence="2">Mediates coordination of peptidoglycan synthesis and outer membrane constriction during cell division.</text>
</comment>
<feature type="region of interest" description="Disordered" evidence="4">
    <location>
        <begin position="107"/>
        <end position="167"/>
    </location>
</feature>
<dbReference type="Proteomes" id="UP000321814">
    <property type="component" value="Unassembled WGS sequence"/>
</dbReference>
<dbReference type="GO" id="GO:0043093">
    <property type="term" value="P:FtsZ-dependent cytokinesis"/>
    <property type="evidence" value="ECO:0007669"/>
    <property type="project" value="UniProtKB-UniRule"/>
</dbReference>
<dbReference type="RefSeq" id="WP_053423721.1">
    <property type="nucleotide sequence ID" value="NZ_BAAAGC010000008.1"/>
</dbReference>
<keyword evidence="2" id="KW-0131">Cell cycle</keyword>
<accession>A0A5C8LZW0</accession>
<gene>
    <name evidence="7" type="primary">ybgF</name>
    <name evidence="2" type="synonym">cpoB</name>
    <name evidence="7" type="ORF">FU839_07675</name>
</gene>
<feature type="compositionally biased region" description="Low complexity" evidence="4">
    <location>
        <begin position="107"/>
        <end position="133"/>
    </location>
</feature>
<keyword evidence="2" id="KW-0574">Periplasm</keyword>
<feature type="chain" id="PRO_5023376321" description="Cell division coordinator CpoB" evidence="2">
    <location>
        <begin position="19"/>
        <end position="287"/>
    </location>
</feature>
<feature type="domain" description="Outer membrane lipoprotein BamD-like" evidence="5">
    <location>
        <begin position="165"/>
        <end position="287"/>
    </location>
</feature>
<keyword evidence="8" id="KW-1185">Reference proteome</keyword>
<dbReference type="Pfam" id="PF13525">
    <property type="entry name" value="YfiO"/>
    <property type="match status" value="1"/>
</dbReference>
<dbReference type="InterPro" id="IPR034706">
    <property type="entry name" value="CpoB"/>
</dbReference>
<dbReference type="InterPro" id="IPR014162">
    <property type="entry name" value="CpoB_C"/>
</dbReference>
<comment type="subcellular location">
    <subcellularLocation>
        <location evidence="2">Periplasm</location>
    </subcellularLocation>
</comment>
<dbReference type="GO" id="GO:0030288">
    <property type="term" value="C:outer membrane-bounded periplasmic space"/>
    <property type="evidence" value="ECO:0007669"/>
    <property type="project" value="UniProtKB-UniRule"/>
</dbReference>
<dbReference type="InterPro" id="IPR039565">
    <property type="entry name" value="BamD-like"/>
</dbReference>
<evidence type="ECO:0000313" key="8">
    <source>
        <dbReference type="Proteomes" id="UP000321814"/>
    </source>
</evidence>
<sequence length="287" mass="30641" precursor="true">MKKSLVTALSVISIASWADPAPVADLSRAGGGAIQTPKYASTADRIAALERIVEARANAQVAMQQQVSALLDEVSELRGITEMHSYKLEEILQQQRNIYQEIDRRMGTGAASGSTSATPTQPSTPATPAEQAPVGNPAAVVNGGESQTAGPTADADDTVASSSPSESDAYESAVNLVLKDRAYDAAIPAFENFVRTYPDSSYAPNSYYWLGQLFFTKNELLKAKAQFERVVAQYPQSAKAADSLSKLGQLSEREGDTAAAKQFYQLLVSKYPQSKPAKAAKAKLETL</sequence>
<dbReference type="PROSITE" id="PS50005">
    <property type="entry name" value="TPR"/>
    <property type="match status" value="1"/>
</dbReference>
<dbReference type="Gene3D" id="1.20.5.110">
    <property type="match status" value="1"/>
</dbReference>
<dbReference type="SUPFAM" id="SSF48452">
    <property type="entry name" value="TPR-like"/>
    <property type="match status" value="1"/>
</dbReference>
<dbReference type="EMBL" id="VRLR01000003">
    <property type="protein sequence ID" value="TXK81763.1"/>
    <property type="molecule type" value="Genomic_DNA"/>
</dbReference>
<evidence type="ECO:0000256" key="2">
    <source>
        <dbReference type="HAMAP-Rule" id="MF_02066"/>
    </source>
</evidence>
<dbReference type="NCBIfam" id="TIGR02795">
    <property type="entry name" value="tol_pal_ybgF"/>
    <property type="match status" value="1"/>
</dbReference>
<evidence type="ECO:0000259" key="6">
    <source>
        <dbReference type="Pfam" id="PF16331"/>
    </source>
</evidence>
<dbReference type="OrthoDB" id="9768142at2"/>
<keyword evidence="3" id="KW-0802">TPR repeat</keyword>
<organism evidence="7 8">
    <name type="scientific">Rheinheimera tangshanensis</name>
    <dbReference type="NCBI Taxonomy" id="400153"/>
    <lineage>
        <taxon>Bacteria</taxon>
        <taxon>Pseudomonadati</taxon>
        <taxon>Pseudomonadota</taxon>
        <taxon>Gammaproteobacteria</taxon>
        <taxon>Chromatiales</taxon>
        <taxon>Chromatiaceae</taxon>
        <taxon>Rheinheimera</taxon>
    </lineage>
</organism>
<evidence type="ECO:0000256" key="3">
    <source>
        <dbReference type="PROSITE-ProRule" id="PRU00339"/>
    </source>
</evidence>
<dbReference type="InterPro" id="IPR019734">
    <property type="entry name" value="TPR_rpt"/>
</dbReference>
<comment type="caution">
    <text evidence="7">The sequence shown here is derived from an EMBL/GenBank/DDBJ whole genome shotgun (WGS) entry which is preliminary data.</text>
</comment>
<evidence type="ECO:0000313" key="7">
    <source>
        <dbReference type="EMBL" id="TXK81763.1"/>
    </source>
</evidence>
<evidence type="ECO:0000256" key="4">
    <source>
        <dbReference type="SAM" id="MobiDB-lite"/>
    </source>
</evidence>
<evidence type="ECO:0000259" key="5">
    <source>
        <dbReference type="Pfam" id="PF13525"/>
    </source>
</evidence>
<dbReference type="Gene3D" id="1.25.40.10">
    <property type="entry name" value="Tetratricopeptide repeat domain"/>
    <property type="match status" value="1"/>
</dbReference>
<comment type="similarity">
    <text evidence="2">Belongs to the CpoB family.</text>
</comment>
<dbReference type="InterPro" id="IPR011990">
    <property type="entry name" value="TPR-like_helical_dom_sf"/>
</dbReference>
<dbReference type="AlphaFoldDB" id="A0A5C8LZW0"/>
<keyword evidence="1 2" id="KW-0732">Signal</keyword>
<feature type="signal peptide" evidence="2">
    <location>
        <begin position="1"/>
        <end position="18"/>
    </location>
</feature>
<reference evidence="7 8" key="1">
    <citation type="submission" date="2019-08" db="EMBL/GenBank/DDBJ databases">
        <title>Draft genome analysis of Rheinheimera tangshanensis isolated from the roots of fresh rice plants (Oryza sativa).</title>
        <authorList>
            <person name="Yu Q."/>
            <person name="Qi Y."/>
            <person name="Zhang H."/>
            <person name="Pu J."/>
        </authorList>
    </citation>
    <scope>NUCLEOTIDE SEQUENCE [LARGE SCALE GENOMIC DNA]</scope>
    <source>
        <strain evidence="7 8">JA3-B52</strain>
    </source>
</reference>
<proteinExistence type="inferred from homology"/>
<name>A0A5C8LZW0_9GAMM</name>
<dbReference type="GO" id="GO:0070206">
    <property type="term" value="P:protein trimerization"/>
    <property type="evidence" value="ECO:0007669"/>
    <property type="project" value="InterPro"/>
</dbReference>
<dbReference type="Pfam" id="PF16331">
    <property type="entry name" value="TolA_bind_tri"/>
    <property type="match status" value="1"/>
</dbReference>
<protein>
    <recommendedName>
        <fullName evidence="2">Cell division coordinator CpoB</fullName>
    </recommendedName>
</protein>